<evidence type="ECO:0000313" key="4">
    <source>
        <dbReference type="Proteomes" id="UP000092460"/>
    </source>
</evidence>
<name>A0A1B0BJ12_9MUSC</name>
<protein>
    <submittedName>
        <fullName evidence="3">Uncharacterized protein</fullName>
    </submittedName>
</protein>
<keyword evidence="2" id="KW-0812">Transmembrane</keyword>
<dbReference type="EMBL" id="JXJN01015310">
    <property type="status" value="NOT_ANNOTATED_CDS"/>
    <property type="molecule type" value="Genomic_DNA"/>
</dbReference>
<dbReference type="EnsemblMetazoa" id="GPPI031778-RA">
    <property type="protein sequence ID" value="GPPI031778-PA"/>
    <property type="gene ID" value="GPPI031778"/>
</dbReference>
<evidence type="ECO:0000256" key="1">
    <source>
        <dbReference type="SAM" id="MobiDB-lite"/>
    </source>
</evidence>
<keyword evidence="2" id="KW-0472">Membrane</keyword>
<organism evidence="3 4">
    <name type="scientific">Glossina palpalis gambiensis</name>
    <dbReference type="NCBI Taxonomy" id="67801"/>
    <lineage>
        <taxon>Eukaryota</taxon>
        <taxon>Metazoa</taxon>
        <taxon>Ecdysozoa</taxon>
        <taxon>Arthropoda</taxon>
        <taxon>Hexapoda</taxon>
        <taxon>Insecta</taxon>
        <taxon>Pterygota</taxon>
        <taxon>Neoptera</taxon>
        <taxon>Endopterygota</taxon>
        <taxon>Diptera</taxon>
        <taxon>Brachycera</taxon>
        <taxon>Muscomorpha</taxon>
        <taxon>Hippoboscoidea</taxon>
        <taxon>Glossinidae</taxon>
        <taxon>Glossina</taxon>
    </lineage>
</organism>
<evidence type="ECO:0000313" key="3">
    <source>
        <dbReference type="EnsemblMetazoa" id="GPPI031778-PA"/>
    </source>
</evidence>
<reference evidence="3" key="2">
    <citation type="submission" date="2020-05" db="UniProtKB">
        <authorList>
            <consortium name="EnsemblMetazoa"/>
        </authorList>
    </citation>
    <scope>IDENTIFICATION</scope>
    <source>
        <strain evidence="3">IAEA</strain>
    </source>
</reference>
<reference evidence="4" key="1">
    <citation type="submission" date="2015-01" db="EMBL/GenBank/DDBJ databases">
        <authorList>
            <person name="Aksoy S."/>
            <person name="Warren W."/>
            <person name="Wilson R.K."/>
        </authorList>
    </citation>
    <scope>NUCLEOTIDE SEQUENCE [LARGE SCALE GENOMIC DNA]</scope>
    <source>
        <strain evidence="4">IAEA</strain>
    </source>
</reference>
<accession>A0A1B0BJ12</accession>
<proteinExistence type="predicted"/>
<keyword evidence="4" id="KW-1185">Reference proteome</keyword>
<keyword evidence="2" id="KW-1133">Transmembrane helix</keyword>
<sequence length="205" mass="21879">LSYHIFSLLCERFSCFSPFSLSFSSLPGSVGLIGDISTLSSSGVFSSLQQLLHPAPSSIENILANSMPLNVRLDGDSSGELFSSLSVMLTLFGLLLSLVLVSVVLSKVLNTALRDCERLGDLVVSSIKSGVEDVIGFCRDDEATAVLDNCDNLTSILGDSDTGKCCGLRLPVEPDELEAPEHEPSSIFRKLLGEDSRQGDDMAES</sequence>
<dbReference type="VEuPathDB" id="VectorBase:GPPI031778"/>
<feature type="compositionally biased region" description="Basic and acidic residues" evidence="1">
    <location>
        <begin position="191"/>
        <end position="205"/>
    </location>
</feature>
<feature type="transmembrane region" description="Helical" evidence="2">
    <location>
        <begin position="81"/>
        <end position="105"/>
    </location>
</feature>
<dbReference type="Proteomes" id="UP000092460">
    <property type="component" value="Unassembled WGS sequence"/>
</dbReference>
<feature type="region of interest" description="Disordered" evidence="1">
    <location>
        <begin position="178"/>
        <end position="205"/>
    </location>
</feature>
<dbReference type="AlphaFoldDB" id="A0A1B0BJ12"/>
<evidence type="ECO:0000256" key="2">
    <source>
        <dbReference type="SAM" id="Phobius"/>
    </source>
</evidence>